<organism evidence="3 4">
    <name type="scientific">Corynebacterium ammoniagenes DSM 20306</name>
    <dbReference type="NCBI Taxonomy" id="649754"/>
    <lineage>
        <taxon>Bacteria</taxon>
        <taxon>Bacillati</taxon>
        <taxon>Actinomycetota</taxon>
        <taxon>Actinomycetes</taxon>
        <taxon>Mycobacteriales</taxon>
        <taxon>Corynebacteriaceae</taxon>
        <taxon>Corynebacterium</taxon>
    </lineage>
</organism>
<feature type="signal peptide" evidence="2">
    <location>
        <begin position="1"/>
        <end position="39"/>
    </location>
</feature>
<evidence type="ECO:0000256" key="1">
    <source>
        <dbReference type="SAM" id="MobiDB-lite"/>
    </source>
</evidence>
<feature type="chain" id="PRO_5045706436" evidence="2">
    <location>
        <begin position="40"/>
        <end position="313"/>
    </location>
</feature>
<feature type="region of interest" description="Disordered" evidence="1">
    <location>
        <begin position="242"/>
        <end position="313"/>
    </location>
</feature>
<evidence type="ECO:0000256" key="2">
    <source>
        <dbReference type="SAM" id="SignalP"/>
    </source>
</evidence>
<evidence type="ECO:0000313" key="3">
    <source>
        <dbReference type="EMBL" id="EFG80226.1"/>
    </source>
</evidence>
<dbReference type="Proteomes" id="UP000006015">
    <property type="component" value="Unassembled WGS sequence"/>
</dbReference>
<reference evidence="3 4" key="1">
    <citation type="submission" date="2010-04" db="EMBL/GenBank/DDBJ databases">
        <authorList>
            <person name="Weinstock G."/>
            <person name="Sodergren E."/>
            <person name="Clifton S."/>
            <person name="Fulton L."/>
            <person name="Fulton B."/>
            <person name="Courtney L."/>
            <person name="Fronick C."/>
            <person name="Harrison M."/>
            <person name="Strong C."/>
            <person name="Farmer C."/>
            <person name="Delahaunty K."/>
            <person name="Markovic C."/>
            <person name="Hall O."/>
            <person name="Minx P."/>
            <person name="Tomlinson C."/>
            <person name="Mitreva M."/>
            <person name="Hou S."/>
            <person name="Wollam A."/>
            <person name="Pepin K.H."/>
            <person name="Johnson M."/>
            <person name="Bhonagiri V."/>
            <person name="Zhang X."/>
            <person name="Suruliraj S."/>
            <person name="Warren W."/>
            <person name="Chinwalla A."/>
            <person name="Mardis E.R."/>
            <person name="Wilson R.K."/>
        </authorList>
    </citation>
    <scope>NUCLEOTIDE SEQUENCE [LARGE SCALE GENOMIC DNA]</scope>
    <source>
        <strain evidence="3 4">DSM 20306</strain>
    </source>
</reference>
<gene>
    <name evidence="3" type="ORF">HMPREF0281_02319</name>
</gene>
<evidence type="ECO:0000313" key="4">
    <source>
        <dbReference type="Proteomes" id="UP000006015"/>
    </source>
</evidence>
<feature type="compositionally biased region" description="Acidic residues" evidence="1">
    <location>
        <begin position="245"/>
        <end position="265"/>
    </location>
</feature>
<comment type="caution">
    <text evidence="3">The sequence shown here is derived from an EMBL/GenBank/DDBJ whole genome shotgun (WGS) entry which is preliminary data.</text>
</comment>
<keyword evidence="2" id="KW-0732">Signal</keyword>
<dbReference type="EMBL" id="ADNS01000031">
    <property type="protein sequence ID" value="EFG80226.1"/>
    <property type="molecule type" value="Genomic_DNA"/>
</dbReference>
<keyword evidence="4" id="KW-1185">Reference proteome</keyword>
<sequence>MGFPIPIFDSGVFMALKKALAAAAVSATAAALLISNAGAEDKTASVAQGDLVGNCIVSFNDPSTNRSYLADYCENFDNPTRLYGEDNAALDGLGTFHASGLTDLGTQLAYIQWDEQVNVEANDISTTGFAPAPQPGDTVFFHQPAYPDSPAKDGQGTYVGEINGTYFIDFGEYTGTNEQGTGLLDGTTVWTEDGILGIVDGRVQAQDYPHLALVASPEATGGATDESTQDARFALFDAHFQPEDSAGESPEDDAKDDSQDDESQDEGTPKDPQQPGKPANPSESPKADSLPEDLSSLLGSSVSEIEGLLSKLR</sequence>
<name>A0ABP2I9Q1_CORAM</name>
<proteinExistence type="predicted"/>
<accession>A0ABP2I9Q1</accession>
<protein>
    <submittedName>
        <fullName evidence="3">Uncharacterized protein</fullName>
    </submittedName>
</protein>